<feature type="non-terminal residue" evidence="1">
    <location>
        <position position="1"/>
    </location>
</feature>
<gene>
    <name evidence="1" type="ORF">RPERSI_LOCUS10556</name>
</gene>
<protein>
    <submittedName>
        <fullName evidence="1">33743_t:CDS:1</fullName>
    </submittedName>
</protein>
<dbReference type="EMBL" id="CAJVQC010020998">
    <property type="protein sequence ID" value="CAG8711246.1"/>
    <property type="molecule type" value="Genomic_DNA"/>
</dbReference>
<accession>A0ACA9PIZ8</accession>
<name>A0ACA9PIZ8_9GLOM</name>
<evidence type="ECO:0000313" key="1">
    <source>
        <dbReference type="EMBL" id="CAG8711246.1"/>
    </source>
</evidence>
<organism evidence="1 2">
    <name type="scientific">Racocetra persica</name>
    <dbReference type="NCBI Taxonomy" id="160502"/>
    <lineage>
        <taxon>Eukaryota</taxon>
        <taxon>Fungi</taxon>
        <taxon>Fungi incertae sedis</taxon>
        <taxon>Mucoromycota</taxon>
        <taxon>Glomeromycotina</taxon>
        <taxon>Glomeromycetes</taxon>
        <taxon>Diversisporales</taxon>
        <taxon>Gigasporaceae</taxon>
        <taxon>Racocetra</taxon>
    </lineage>
</organism>
<evidence type="ECO:0000313" key="2">
    <source>
        <dbReference type="Proteomes" id="UP000789920"/>
    </source>
</evidence>
<reference evidence="1" key="1">
    <citation type="submission" date="2021-06" db="EMBL/GenBank/DDBJ databases">
        <authorList>
            <person name="Kallberg Y."/>
            <person name="Tangrot J."/>
            <person name="Rosling A."/>
        </authorList>
    </citation>
    <scope>NUCLEOTIDE SEQUENCE</scope>
    <source>
        <strain evidence="1">MA461A</strain>
    </source>
</reference>
<proteinExistence type="predicted"/>
<keyword evidence="2" id="KW-1185">Reference proteome</keyword>
<sequence>QEGYSAHMQSDDHLFEESGFGANLDPPMNPTHVQPPWDQLLERALKNSAWYTMLDLASGFWQ</sequence>
<comment type="caution">
    <text evidence="1">The sequence shown here is derived from an EMBL/GenBank/DDBJ whole genome shotgun (WGS) entry which is preliminary data.</text>
</comment>
<feature type="non-terminal residue" evidence="1">
    <location>
        <position position="62"/>
    </location>
</feature>
<dbReference type="Proteomes" id="UP000789920">
    <property type="component" value="Unassembled WGS sequence"/>
</dbReference>